<dbReference type="Pfam" id="PF00009">
    <property type="entry name" value="GTP_EFTU"/>
    <property type="match status" value="1"/>
</dbReference>
<reference evidence="9 10" key="1">
    <citation type="journal article" date="2016" name="Nat. Commun.">
        <title>Thousands of microbial genomes shed light on interconnected biogeochemical processes in an aquifer system.</title>
        <authorList>
            <person name="Anantharaman K."/>
            <person name="Brown C.T."/>
            <person name="Hug L.A."/>
            <person name="Sharon I."/>
            <person name="Castelle C.J."/>
            <person name="Probst A.J."/>
            <person name="Thomas B.C."/>
            <person name="Singh A."/>
            <person name="Wilkins M.J."/>
            <person name="Karaoz U."/>
            <person name="Brodie E.L."/>
            <person name="Williams K.H."/>
            <person name="Hubbard S.S."/>
            <person name="Banfield J.F."/>
        </authorList>
    </citation>
    <scope>NUCLEOTIDE SEQUENCE [LARGE SCALE GENOMIC DNA]</scope>
</reference>
<keyword evidence="2 6" id="KW-0547">Nucleotide-binding</keyword>
<dbReference type="CDD" id="cd16262">
    <property type="entry name" value="EFG_III"/>
    <property type="match status" value="1"/>
</dbReference>
<dbReference type="SUPFAM" id="SSF54211">
    <property type="entry name" value="Ribosomal protein S5 domain 2-like"/>
    <property type="match status" value="1"/>
</dbReference>
<dbReference type="InterPro" id="IPR031157">
    <property type="entry name" value="G_TR_CS"/>
</dbReference>
<name>A0A1F6EI50_9BACT</name>
<dbReference type="PROSITE" id="PS51722">
    <property type="entry name" value="G_TR_2"/>
    <property type="match status" value="1"/>
</dbReference>
<dbReference type="SMART" id="SM00838">
    <property type="entry name" value="EFG_C"/>
    <property type="match status" value="1"/>
</dbReference>
<keyword evidence="5 6" id="KW-0342">GTP-binding</keyword>
<dbReference type="GO" id="GO:0005737">
    <property type="term" value="C:cytoplasm"/>
    <property type="evidence" value="ECO:0007669"/>
    <property type="project" value="UniProtKB-SubCell"/>
</dbReference>
<evidence type="ECO:0000256" key="7">
    <source>
        <dbReference type="NCBIfam" id="TIGR00484"/>
    </source>
</evidence>
<comment type="caution">
    <text evidence="9">The sequence shown here is derived from an EMBL/GenBank/DDBJ whole genome shotgun (WGS) entry which is preliminary data.</text>
</comment>
<protein>
    <recommendedName>
        <fullName evidence="6 7">Elongation factor G</fullName>
        <shortName evidence="6">EF-G</shortName>
    </recommendedName>
</protein>
<feature type="domain" description="Tr-type G" evidence="8">
    <location>
        <begin position="8"/>
        <end position="306"/>
    </location>
</feature>
<dbReference type="InterPro" id="IPR041095">
    <property type="entry name" value="EFG_II"/>
</dbReference>
<dbReference type="SUPFAM" id="SSF52540">
    <property type="entry name" value="P-loop containing nucleoside triphosphate hydrolases"/>
    <property type="match status" value="1"/>
</dbReference>
<dbReference type="FunFam" id="3.30.70.240:FF:000001">
    <property type="entry name" value="Elongation factor G"/>
    <property type="match status" value="1"/>
</dbReference>
<dbReference type="NCBIfam" id="TIGR00484">
    <property type="entry name" value="EF-G"/>
    <property type="match status" value="1"/>
</dbReference>
<dbReference type="GO" id="GO:0003746">
    <property type="term" value="F:translation elongation factor activity"/>
    <property type="evidence" value="ECO:0007669"/>
    <property type="project" value="UniProtKB-UniRule"/>
</dbReference>
<dbReference type="CDD" id="cd04088">
    <property type="entry name" value="EFG_mtEFG_II"/>
    <property type="match status" value="1"/>
</dbReference>
<dbReference type="InterPro" id="IPR005517">
    <property type="entry name" value="Transl_elong_EFG/EF2_IV"/>
</dbReference>
<evidence type="ECO:0000256" key="4">
    <source>
        <dbReference type="ARBA" id="ARBA00022917"/>
    </source>
</evidence>
<evidence type="ECO:0000256" key="2">
    <source>
        <dbReference type="ARBA" id="ARBA00022741"/>
    </source>
</evidence>
<dbReference type="PANTHER" id="PTHR43261:SF1">
    <property type="entry name" value="RIBOSOME-RELEASING FACTOR 2, MITOCHONDRIAL"/>
    <property type="match status" value="1"/>
</dbReference>
<dbReference type="SMART" id="SM00889">
    <property type="entry name" value="EFG_IV"/>
    <property type="match status" value="1"/>
</dbReference>
<dbReference type="Pfam" id="PF22042">
    <property type="entry name" value="EF-G_D2"/>
    <property type="match status" value="1"/>
</dbReference>
<feature type="binding site" evidence="6">
    <location>
        <begin position="17"/>
        <end position="24"/>
    </location>
    <ligand>
        <name>GTP</name>
        <dbReference type="ChEBI" id="CHEBI:37565"/>
    </ligand>
</feature>
<sequence>MSRDYPLEKVRNFGIIAHIDAGKTTTSERILFYTGMSHKIGEVHEGDTITDWMEQERERGITITAAAITCFWVPTYLLAQIDAEQNADERGKKIQEHKHRFNIIDTPGHIDFTSEVKRSMRVLDGAVVVFDGVAGVEPQSETNWRYAEEANVSRICYINKLDRTGASFEKSYASILDRLSTKAVRMQIPIGAEAQFEGVVDLLTLKAYKFEGEMGKDVALYDVPENLKAEAQKYRAELIEKIVENDDTVMGDFLDGKEIPLDVLKKTLRKGVVENKVFPVLLGSSLKNRGVQLVLDAVADYLPSPLEVPQAHGVNTDTGAEETREASDEAPFAALVFKLQVDPFVGALSFFRVYSGSIKTGDTIYDSANNKKERLGRIVRLQADKREDVKIVYAGEIAAAVGLKEVKIGHTLCDAAHPIALEAIVFPEPVVSMRIEPKTKADQERMGVALSRLSDEDPTFRVTSDPETMETIVAGMGELHLEIIVDRMKREFNVEASTGKPQVAYRETVQGTSDVEYKHIKQTGGRGQYGHVKLRVKPLEPVIEGKRIKNNVEREEHFEFINNIKGGVIPQEFITPIKKGIREAMDRGVLAGFPIVDVSVDLYDGSYHDVDSSEIAFKLAAINAMQDAVAKAKPVILEPIMKLEVVVPEKFMGDVTGMINSKRGTIEAMGERGQARVITSKVPLSELFGFTTQLRSATEGRGVPNVEFSHYAVVPRGVQDEIIAARK</sequence>
<dbReference type="CDD" id="cd01886">
    <property type="entry name" value="EF-G"/>
    <property type="match status" value="1"/>
</dbReference>
<dbReference type="PROSITE" id="PS00301">
    <property type="entry name" value="G_TR_1"/>
    <property type="match status" value="1"/>
</dbReference>
<dbReference type="GO" id="GO:0032790">
    <property type="term" value="P:ribosome disassembly"/>
    <property type="evidence" value="ECO:0007669"/>
    <property type="project" value="TreeGrafter"/>
</dbReference>
<dbReference type="InterPro" id="IPR027417">
    <property type="entry name" value="P-loop_NTPase"/>
</dbReference>
<dbReference type="GO" id="GO:0003924">
    <property type="term" value="F:GTPase activity"/>
    <property type="evidence" value="ECO:0007669"/>
    <property type="project" value="InterPro"/>
</dbReference>
<dbReference type="InterPro" id="IPR047872">
    <property type="entry name" value="EFG_IV"/>
</dbReference>
<dbReference type="PRINTS" id="PR00315">
    <property type="entry name" value="ELONGATNFCT"/>
</dbReference>
<dbReference type="InterPro" id="IPR009022">
    <property type="entry name" value="EFG_III"/>
</dbReference>
<dbReference type="EMBL" id="MFLU01000022">
    <property type="protein sequence ID" value="OGG73298.1"/>
    <property type="molecule type" value="Genomic_DNA"/>
</dbReference>
<dbReference type="SUPFAM" id="SSF54980">
    <property type="entry name" value="EF-G C-terminal domain-like"/>
    <property type="match status" value="2"/>
</dbReference>
<dbReference type="Proteomes" id="UP000178587">
    <property type="component" value="Unassembled WGS sequence"/>
</dbReference>
<dbReference type="FunFam" id="2.40.30.10:FF:000006">
    <property type="entry name" value="Elongation factor G"/>
    <property type="match status" value="1"/>
</dbReference>
<dbReference type="PANTHER" id="PTHR43261">
    <property type="entry name" value="TRANSLATION ELONGATION FACTOR G-RELATED"/>
    <property type="match status" value="1"/>
</dbReference>
<dbReference type="InterPro" id="IPR020568">
    <property type="entry name" value="Ribosomal_Su5_D2-typ_SF"/>
</dbReference>
<feature type="binding site" evidence="6">
    <location>
        <begin position="105"/>
        <end position="109"/>
    </location>
    <ligand>
        <name>GTP</name>
        <dbReference type="ChEBI" id="CHEBI:37565"/>
    </ligand>
</feature>
<dbReference type="Pfam" id="PF14492">
    <property type="entry name" value="EFG_III"/>
    <property type="match status" value="1"/>
</dbReference>
<gene>
    <name evidence="6" type="primary">fusA</name>
    <name evidence="9" type="ORF">A3A34_03390</name>
</gene>
<dbReference type="InterPro" id="IPR035649">
    <property type="entry name" value="EFG_V"/>
</dbReference>
<dbReference type="FunFam" id="3.40.50.300:FF:000029">
    <property type="entry name" value="Elongation factor G"/>
    <property type="match status" value="1"/>
</dbReference>
<evidence type="ECO:0000259" key="8">
    <source>
        <dbReference type="PROSITE" id="PS51722"/>
    </source>
</evidence>
<dbReference type="HAMAP" id="MF_00054_B">
    <property type="entry name" value="EF_G_EF_2_B"/>
    <property type="match status" value="1"/>
</dbReference>
<dbReference type="InterPro" id="IPR014721">
    <property type="entry name" value="Ribsml_uS5_D2-typ_fold_subgr"/>
</dbReference>
<dbReference type="Gene3D" id="2.40.30.10">
    <property type="entry name" value="Translation factors"/>
    <property type="match status" value="1"/>
</dbReference>
<dbReference type="Gene3D" id="3.30.70.870">
    <property type="entry name" value="Elongation Factor G (Translational Gtpase), domain 3"/>
    <property type="match status" value="1"/>
</dbReference>
<evidence type="ECO:0000313" key="10">
    <source>
        <dbReference type="Proteomes" id="UP000178587"/>
    </source>
</evidence>
<keyword evidence="6" id="KW-0963">Cytoplasm</keyword>
<evidence type="ECO:0000256" key="3">
    <source>
        <dbReference type="ARBA" id="ARBA00022768"/>
    </source>
</evidence>
<dbReference type="Gene3D" id="3.30.230.10">
    <property type="match status" value="1"/>
</dbReference>
<dbReference type="InterPro" id="IPR000640">
    <property type="entry name" value="EFG_V-like"/>
</dbReference>
<dbReference type="NCBIfam" id="TIGR00231">
    <property type="entry name" value="small_GTP"/>
    <property type="match status" value="1"/>
</dbReference>
<evidence type="ECO:0000256" key="5">
    <source>
        <dbReference type="ARBA" id="ARBA00023134"/>
    </source>
</evidence>
<dbReference type="Gene3D" id="3.30.70.240">
    <property type="match status" value="1"/>
</dbReference>
<dbReference type="CDD" id="cd01434">
    <property type="entry name" value="EFG_mtEFG1_IV"/>
    <property type="match status" value="1"/>
</dbReference>
<evidence type="ECO:0000313" key="9">
    <source>
        <dbReference type="EMBL" id="OGG73298.1"/>
    </source>
</evidence>
<comment type="similarity">
    <text evidence="1 6">Belongs to the TRAFAC class translation factor GTPase superfamily. Classic translation factor GTPase family. EF-G/EF-2 subfamily.</text>
</comment>
<dbReference type="InterPro" id="IPR035647">
    <property type="entry name" value="EFG_III/V"/>
</dbReference>
<dbReference type="InterPro" id="IPR000795">
    <property type="entry name" value="T_Tr_GTP-bd_dom"/>
</dbReference>
<comment type="subcellular location">
    <subcellularLocation>
        <location evidence="6">Cytoplasm</location>
    </subcellularLocation>
</comment>
<dbReference type="InterPro" id="IPR009000">
    <property type="entry name" value="Transl_B-barrel_sf"/>
</dbReference>
<dbReference type="NCBIfam" id="NF009381">
    <property type="entry name" value="PRK12740.1-5"/>
    <property type="match status" value="1"/>
</dbReference>
<keyword evidence="3 6" id="KW-0251">Elongation factor</keyword>
<evidence type="ECO:0000256" key="1">
    <source>
        <dbReference type="ARBA" id="ARBA00005870"/>
    </source>
</evidence>
<feature type="binding site" evidence="6">
    <location>
        <begin position="159"/>
        <end position="162"/>
    </location>
    <ligand>
        <name>GTP</name>
        <dbReference type="ChEBI" id="CHEBI:37565"/>
    </ligand>
</feature>
<dbReference type="AlphaFoldDB" id="A0A1F6EI50"/>
<dbReference type="FunFam" id="3.30.70.870:FF:000001">
    <property type="entry name" value="Elongation factor G"/>
    <property type="match status" value="1"/>
</dbReference>
<accession>A0A1F6EI50</accession>
<dbReference type="CDD" id="cd03713">
    <property type="entry name" value="EFG_mtEFG_C"/>
    <property type="match status" value="1"/>
</dbReference>
<evidence type="ECO:0000256" key="6">
    <source>
        <dbReference type="HAMAP-Rule" id="MF_00054"/>
    </source>
</evidence>
<dbReference type="SUPFAM" id="SSF50447">
    <property type="entry name" value="Translation proteins"/>
    <property type="match status" value="1"/>
</dbReference>
<organism evidence="9 10">
    <name type="scientific">Candidatus Kaiserbacteria bacterium RIFCSPLOWO2_01_FULL_50_24</name>
    <dbReference type="NCBI Taxonomy" id="1798507"/>
    <lineage>
        <taxon>Bacteria</taxon>
        <taxon>Candidatus Kaiseribacteriota</taxon>
    </lineage>
</organism>
<proteinExistence type="inferred from homology"/>
<dbReference type="GO" id="GO:0005525">
    <property type="term" value="F:GTP binding"/>
    <property type="evidence" value="ECO:0007669"/>
    <property type="project" value="UniProtKB-UniRule"/>
</dbReference>
<dbReference type="InterPro" id="IPR053905">
    <property type="entry name" value="EF-G-like_DII"/>
</dbReference>
<dbReference type="Pfam" id="PF00679">
    <property type="entry name" value="EFG_C"/>
    <property type="match status" value="1"/>
</dbReference>
<comment type="function">
    <text evidence="6">Catalyzes the GTP-dependent ribosomal translocation step during translation elongation. During this step, the ribosome changes from the pre-translocational (PRE) to the post-translocational (POST) state as the newly formed A-site-bound peptidyl-tRNA and P-site-bound deacylated tRNA move to the P and E sites, respectively. Catalyzes the coordinated movement of the two tRNA molecules, the mRNA and conformational changes in the ribosome.</text>
</comment>
<dbReference type="InterPro" id="IPR005225">
    <property type="entry name" value="Small_GTP-bd"/>
</dbReference>
<dbReference type="InterPro" id="IPR004540">
    <property type="entry name" value="Transl_elong_EFG/EF2"/>
</dbReference>
<dbReference type="FunFam" id="3.30.230.10:FF:000003">
    <property type="entry name" value="Elongation factor G"/>
    <property type="match status" value="1"/>
</dbReference>
<dbReference type="Pfam" id="PF03764">
    <property type="entry name" value="EFG_IV"/>
    <property type="match status" value="1"/>
</dbReference>
<keyword evidence="4 6" id="KW-0648">Protein biosynthesis</keyword>
<dbReference type="Gene3D" id="3.40.50.300">
    <property type="entry name" value="P-loop containing nucleotide triphosphate hydrolases"/>
    <property type="match status" value="1"/>
</dbReference>
<dbReference type="STRING" id="1798507.A3A34_03390"/>